<dbReference type="InterPro" id="IPR051141">
    <property type="entry name" value="UPF0339_domain"/>
</dbReference>
<dbReference type="RefSeq" id="WP_108113739.1">
    <property type="nucleotide sequence ID" value="NZ_QBKT01000002.1"/>
</dbReference>
<evidence type="ECO:0000256" key="1">
    <source>
        <dbReference type="SAM" id="MobiDB-lite"/>
    </source>
</evidence>
<reference evidence="3 4" key="1">
    <citation type="submission" date="2018-04" db="EMBL/GenBank/DDBJ databases">
        <title>Genomic Encyclopedia of Archaeal and Bacterial Type Strains, Phase II (KMG-II): from individual species to whole genera.</title>
        <authorList>
            <person name="Goeker M."/>
        </authorList>
    </citation>
    <scope>NUCLEOTIDE SEQUENCE [LARGE SCALE GENOMIC DNA]</scope>
    <source>
        <strain evidence="3 4">DSM 25731</strain>
    </source>
</reference>
<dbReference type="EMBL" id="QBKT01000002">
    <property type="protein sequence ID" value="PTX62756.1"/>
    <property type="molecule type" value="Genomic_DNA"/>
</dbReference>
<sequence length="109" mass="11962">MFELFQSENNQKFYFNLKAKNGQIIMSSQGYADKSGAKNGIESCKKNSTDDSKFERKTAKNGKFHFSLKAGNGQIIGTSQMYASEAGMENGIESVKKNAGSAETKDLTE</sequence>
<feature type="domain" description="DUF1508" evidence="2">
    <location>
        <begin position="59"/>
        <end position="106"/>
    </location>
</feature>
<dbReference type="Proteomes" id="UP000244090">
    <property type="component" value="Unassembled WGS sequence"/>
</dbReference>
<dbReference type="Gene3D" id="2.30.29.80">
    <property type="match status" value="1"/>
</dbReference>
<gene>
    <name evidence="3" type="ORF">C8N46_102156</name>
</gene>
<name>A0A2T6C359_9FLAO</name>
<dbReference type="InterPro" id="IPR010879">
    <property type="entry name" value="DUF1508"/>
</dbReference>
<evidence type="ECO:0000259" key="2">
    <source>
        <dbReference type="Pfam" id="PF07411"/>
    </source>
</evidence>
<organism evidence="3 4">
    <name type="scientific">Kordia periserrulae</name>
    <dbReference type="NCBI Taxonomy" id="701523"/>
    <lineage>
        <taxon>Bacteria</taxon>
        <taxon>Pseudomonadati</taxon>
        <taxon>Bacteroidota</taxon>
        <taxon>Flavobacteriia</taxon>
        <taxon>Flavobacteriales</taxon>
        <taxon>Flavobacteriaceae</taxon>
        <taxon>Kordia</taxon>
    </lineage>
</organism>
<dbReference type="AlphaFoldDB" id="A0A2T6C359"/>
<dbReference type="Pfam" id="PF07411">
    <property type="entry name" value="DUF1508"/>
    <property type="match status" value="2"/>
</dbReference>
<proteinExistence type="predicted"/>
<keyword evidence="4" id="KW-1185">Reference proteome</keyword>
<feature type="region of interest" description="Disordered" evidence="1">
    <location>
        <begin position="32"/>
        <end position="53"/>
    </location>
</feature>
<accession>A0A2T6C359</accession>
<evidence type="ECO:0000313" key="3">
    <source>
        <dbReference type="EMBL" id="PTX62756.1"/>
    </source>
</evidence>
<feature type="compositionally biased region" description="Basic and acidic residues" evidence="1">
    <location>
        <begin position="43"/>
        <end position="53"/>
    </location>
</feature>
<dbReference type="SUPFAM" id="SSF160113">
    <property type="entry name" value="YegP-like"/>
    <property type="match status" value="2"/>
</dbReference>
<dbReference type="PANTHER" id="PTHR40606:SF1">
    <property type="entry name" value="UPF0339 PROTEIN YEGP"/>
    <property type="match status" value="1"/>
</dbReference>
<dbReference type="OrthoDB" id="9802792at2"/>
<dbReference type="PANTHER" id="PTHR40606">
    <property type="match status" value="1"/>
</dbReference>
<feature type="domain" description="DUF1508" evidence="2">
    <location>
        <begin position="9"/>
        <end position="53"/>
    </location>
</feature>
<evidence type="ECO:0000313" key="4">
    <source>
        <dbReference type="Proteomes" id="UP000244090"/>
    </source>
</evidence>
<dbReference type="InterPro" id="IPR036913">
    <property type="entry name" value="YegP-like_sf"/>
</dbReference>
<protein>
    <recommendedName>
        <fullName evidence="2">DUF1508 domain-containing protein</fullName>
    </recommendedName>
</protein>
<comment type="caution">
    <text evidence="3">The sequence shown here is derived from an EMBL/GenBank/DDBJ whole genome shotgun (WGS) entry which is preliminary data.</text>
</comment>